<dbReference type="InterPro" id="IPR036431">
    <property type="entry name" value="ARID_dom_sf"/>
</dbReference>
<feature type="compositionally biased region" description="Polar residues" evidence="4">
    <location>
        <begin position="590"/>
        <end position="605"/>
    </location>
</feature>
<dbReference type="Gene3D" id="1.10.150.60">
    <property type="entry name" value="ARID DNA-binding domain"/>
    <property type="match status" value="1"/>
</dbReference>
<evidence type="ECO:0000313" key="6">
    <source>
        <dbReference type="EMBL" id="KOB78763.1"/>
    </source>
</evidence>
<feature type="compositionally biased region" description="Pro residues" evidence="4">
    <location>
        <begin position="413"/>
        <end position="424"/>
    </location>
</feature>
<dbReference type="STRING" id="104452.A0A0L7LTF8"/>
<dbReference type="GO" id="GO:0003677">
    <property type="term" value="F:DNA binding"/>
    <property type="evidence" value="ECO:0007669"/>
    <property type="project" value="InterPro"/>
</dbReference>
<dbReference type="CDD" id="cd16100">
    <property type="entry name" value="ARID"/>
    <property type="match status" value="1"/>
</dbReference>
<feature type="domain" description="ARID" evidence="5">
    <location>
        <begin position="14"/>
        <end position="103"/>
    </location>
</feature>
<reference evidence="6 7" key="1">
    <citation type="journal article" date="2015" name="Genome Biol. Evol.">
        <title>The genome of winter moth (Operophtera brumata) provides a genomic perspective on sexual dimorphism and phenology.</title>
        <authorList>
            <person name="Derks M.F."/>
            <person name="Smit S."/>
            <person name="Salis L."/>
            <person name="Schijlen E."/>
            <person name="Bossers A."/>
            <person name="Mateman C."/>
            <person name="Pijl A.S."/>
            <person name="de Ridder D."/>
            <person name="Groenen M.A."/>
            <person name="Visser M.E."/>
            <person name="Megens H.J."/>
        </authorList>
    </citation>
    <scope>NUCLEOTIDE SEQUENCE [LARGE SCALE GENOMIC DNA]</scope>
    <source>
        <strain evidence="6">WM2013NL</strain>
        <tissue evidence="6">Head and thorax</tissue>
    </source>
</reference>
<dbReference type="Pfam" id="PF01388">
    <property type="entry name" value="ARID"/>
    <property type="match status" value="1"/>
</dbReference>
<accession>A0A0L7LTF8</accession>
<name>A0A0L7LTF8_OPEBR</name>
<feature type="compositionally biased region" description="Basic and acidic residues" evidence="4">
    <location>
        <begin position="455"/>
        <end position="464"/>
    </location>
</feature>
<organism evidence="6 7">
    <name type="scientific">Operophtera brumata</name>
    <name type="common">Winter moth</name>
    <name type="synonym">Phalaena brumata</name>
    <dbReference type="NCBI Taxonomy" id="104452"/>
    <lineage>
        <taxon>Eukaryota</taxon>
        <taxon>Metazoa</taxon>
        <taxon>Ecdysozoa</taxon>
        <taxon>Arthropoda</taxon>
        <taxon>Hexapoda</taxon>
        <taxon>Insecta</taxon>
        <taxon>Pterygota</taxon>
        <taxon>Neoptera</taxon>
        <taxon>Endopterygota</taxon>
        <taxon>Lepidoptera</taxon>
        <taxon>Glossata</taxon>
        <taxon>Ditrysia</taxon>
        <taxon>Geometroidea</taxon>
        <taxon>Geometridae</taxon>
        <taxon>Larentiinae</taxon>
        <taxon>Operophtera</taxon>
    </lineage>
</organism>
<dbReference type="PANTHER" id="PTHR22970">
    <property type="entry name" value="AT-RICH INTERACTIVE DOMAIN-CONTAINING PROTEIN 2"/>
    <property type="match status" value="1"/>
</dbReference>
<keyword evidence="1" id="KW-0805">Transcription regulation</keyword>
<evidence type="ECO:0000256" key="1">
    <source>
        <dbReference type="ARBA" id="ARBA00023015"/>
    </source>
</evidence>
<dbReference type="SMART" id="SM00501">
    <property type="entry name" value="BRIGHT"/>
    <property type="match status" value="1"/>
</dbReference>
<dbReference type="AlphaFoldDB" id="A0A0L7LTF8"/>
<protein>
    <recommendedName>
        <fullName evidence="5">ARID domain-containing protein</fullName>
    </recommendedName>
</protein>
<keyword evidence="3" id="KW-0539">Nucleus</keyword>
<feature type="region of interest" description="Disordered" evidence="4">
    <location>
        <begin position="392"/>
        <end position="464"/>
    </location>
</feature>
<dbReference type="InterPro" id="IPR052406">
    <property type="entry name" value="Chromatin_Remodeling_Comp"/>
</dbReference>
<evidence type="ECO:0000313" key="7">
    <source>
        <dbReference type="Proteomes" id="UP000037510"/>
    </source>
</evidence>
<dbReference type="Proteomes" id="UP000037510">
    <property type="component" value="Unassembled WGS sequence"/>
</dbReference>
<keyword evidence="2" id="KW-0804">Transcription</keyword>
<keyword evidence="7" id="KW-1185">Reference proteome</keyword>
<evidence type="ECO:0000259" key="5">
    <source>
        <dbReference type="PROSITE" id="PS51011"/>
    </source>
</evidence>
<evidence type="ECO:0000256" key="2">
    <source>
        <dbReference type="ARBA" id="ARBA00023163"/>
    </source>
</evidence>
<dbReference type="EMBL" id="JTDY01000116">
    <property type="protein sequence ID" value="KOB78763.1"/>
    <property type="molecule type" value="Genomic_DNA"/>
</dbReference>
<comment type="caution">
    <text evidence="6">The sequence shown here is derived from an EMBL/GenBank/DDBJ whole genome shotgun (WGS) entry which is preliminary data.</text>
</comment>
<evidence type="ECO:0000256" key="3">
    <source>
        <dbReference type="ARBA" id="ARBA00023242"/>
    </source>
</evidence>
<gene>
    <name evidence="6" type="ORF">OBRU01_00983</name>
</gene>
<dbReference type="PROSITE" id="PS51011">
    <property type="entry name" value="ARID"/>
    <property type="match status" value="1"/>
</dbReference>
<dbReference type="PANTHER" id="PTHR22970:SF14">
    <property type="entry name" value="AT-RICH INTERACTIVE DOMAIN-CONTAINING PROTEIN 2"/>
    <property type="match status" value="1"/>
</dbReference>
<feature type="compositionally biased region" description="Polar residues" evidence="4">
    <location>
        <begin position="559"/>
        <end position="579"/>
    </location>
</feature>
<dbReference type="InterPro" id="IPR001606">
    <property type="entry name" value="ARID_dom"/>
</dbReference>
<dbReference type="SMART" id="SM01014">
    <property type="entry name" value="ARID"/>
    <property type="match status" value="1"/>
</dbReference>
<dbReference type="SUPFAM" id="SSF46774">
    <property type="entry name" value="ARID-like"/>
    <property type="match status" value="1"/>
</dbReference>
<proteinExistence type="predicted"/>
<feature type="region of interest" description="Disordered" evidence="4">
    <location>
        <begin position="559"/>
        <end position="605"/>
    </location>
</feature>
<sequence>MAKTQINTKSSSYMRDKEAFMKELRQFNESKNNTLKPPIVNGIEIDLYLFYSLVIQRGGIGKVNQTDVWETFLRPLRLPHPSSGEALRTSTQRPTATHAERLALSLISPMPNEQDFAVNVLRDTIGRSYFEARGRYPDDFWKMRAGGGGARELADETKFTQSVDGEQPELMVQAMAAHNNLTDCLNMERGDDDLEKIASDLDVLEDWVTEPSEESQLFAPSLAGGASCVYTQRVLQIASIVRSLSFHEENIQYLSKNTTLIRFLLLCANCWVGTLRQSGLDTLGNVSTELIIKEPATCLISRHIISTIQSALVSPDRARVYSDVCALLTLRDIMVLVCTLECVYALTSLGDRASESVARVPGLVHTLVSLVTVESPRHNGAGVHVGVRVRADVTGRPRRGPAALAAVAEREPPQPPQPTQPPQPQNGVWRNSGAEPSDFGLGRNAASRTTTTEPAAREISEHSRCTAAYSVSKEEPVQIQIDEQTQLTIKSNQNKMLADLLEKKSNPPVQVVQMTPQMGAPTIQITETGQIVQVKQESPMIQISEGGLVAGGQFFQIKNDQGSNHPAQKRSVTATISIQERTDPERSYETGANSSADSRGGSNQD</sequence>
<evidence type="ECO:0000256" key="4">
    <source>
        <dbReference type="SAM" id="MobiDB-lite"/>
    </source>
</evidence>